<accession>A0AAV4JA24</accession>
<feature type="compositionally biased region" description="Acidic residues" evidence="2">
    <location>
        <begin position="431"/>
        <end position="442"/>
    </location>
</feature>
<dbReference type="Gene3D" id="1.25.40.20">
    <property type="entry name" value="Ankyrin repeat-containing domain"/>
    <property type="match status" value="1"/>
</dbReference>
<dbReference type="SMART" id="SM00248">
    <property type="entry name" value="ANK"/>
    <property type="match status" value="2"/>
</dbReference>
<evidence type="ECO:0000313" key="4">
    <source>
        <dbReference type="Proteomes" id="UP000762676"/>
    </source>
</evidence>
<evidence type="ECO:0000256" key="2">
    <source>
        <dbReference type="SAM" id="MobiDB-lite"/>
    </source>
</evidence>
<dbReference type="Pfam" id="PF12796">
    <property type="entry name" value="Ank_2"/>
    <property type="match status" value="1"/>
</dbReference>
<organism evidence="3 4">
    <name type="scientific">Elysia marginata</name>
    <dbReference type="NCBI Taxonomy" id="1093978"/>
    <lineage>
        <taxon>Eukaryota</taxon>
        <taxon>Metazoa</taxon>
        <taxon>Spiralia</taxon>
        <taxon>Lophotrochozoa</taxon>
        <taxon>Mollusca</taxon>
        <taxon>Gastropoda</taxon>
        <taxon>Heterobranchia</taxon>
        <taxon>Euthyneura</taxon>
        <taxon>Panpulmonata</taxon>
        <taxon>Sacoglossa</taxon>
        <taxon>Placobranchoidea</taxon>
        <taxon>Plakobranchidae</taxon>
        <taxon>Elysia</taxon>
    </lineage>
</organism>
<dbReference type="InterPro" id="IPR036770">
    <property type="entry name" value="Ankyrin_rpt-contain_sf"/>
</dbReference>
<dbReference type="EMBL" id="BMAT01010056">
    <property type="protein sequence ID" value="GFS19150.1"/>
    <property type="molecule type" value="Genomic_DNA"/>
</dbReference>
<sequence>MTAGSIAVPTVIPLRPPLSGRPKNSIDCNTKIELRTESRDANIYYTINGWKPEPFKKIGEKCTMKYNGPFTLPAGKQTVKAVAVSSDGFRESNVVTKIFEVDYIPPATMPYQDDDLGFQNDLDRSRAKAEVGRAKTKLITSTSSAWTDIETLKATQQRLADMDVRGSTKHKSYPGTRFLETRKEETPRDPYASFQTTAPQPYIFNGIGSQDLRWATDRQFAYRPETQPQIHFDQSRYPKAADFLNFTTTSAGQYPGGNQWLPVNVSPAGFIVPAPQGMSGVEESAMRGKKVTHSVSTQTVGLFYPSQRQIDRTKEQEEEKMAFEKQMRDRRPLLTAVSPGRGYWRKQIEHICQHLKAHTQNDAEFRALIGEPKMGKLLTSSVEEDGYEMSLTLTFALRGGKEPVLGKQLGVSKSESYLSAHTKLDERMYSDDDDDDSYEEDIETSRSGTKKVRKPKAKKRAAGPKLSPLNAKLFKQLGPSGDASVSEIQQLIDEGADPNCVNKNEFPPLHVAVKNKHTDAIEVLVHNGAEINSKGPSSVKGNTALHEAVNLGPSGMKVIDALLMAGADQSVKNERGETPHDLAIKAGFESISKRFASALGQSQLAKMTKVRSY</sequence>
<proteinExistence type="predicted"/>
<evidence type="ECO:0000313" key="3">
    <source>
        <dbReference type="EMBL" id="GFS19150.1"/>
    </source>
</evidence>
<gene>
    <name evidence="3" type="ORF">ElyMa_005024900</name>
</gene>
<dbReference type="PANTHER" id="PTHR16058:SF4">
    <property type="entry name" value="DOUBLE ZINC RIBBON AND ANKYRIN REPEAT-CONTAINING PROTEIN 1"/>
    <property type="match status" value="1"/>
</dbReference>
<dbReference type="InterPro" id="IPR002110">
    <property type="entry name" value="Ankyrin_rpt"/>
</dbReference>
<dbReference type="PROSITE" id="PS50088">
    <property type="entry name" value="ANK_REPEAT"/>
    <property type="match status" value="2"/>
</dbReference>
<evidence type="ECO:0000256" key="1">
    <source>
        <dbReference type="PROSITE-ProRule" id="PRU00023"/>
    </source>
</evidence>
<feature type="repeat" description="ANK" evidence="1">
    <location>
        <begin position="504"/>
        <end position="536"/>
    </location>
</feature>
<keyword evidence="4" id="KW-1185">Reference proteome</keyword>
<dbReference type="AlphaFoldDB" id="A0AAV4JA24"/>
<protein>
    <submittedName>
        <fullName evidence="3">Ankyrin repeat-containing protein C20orf12-like protein</fullName>
    </submittedName>
</protein>
<dbReference type="SUPFAM" id="SSF48403">
    <property type="entry name" value="Ankyrin repeat"/>
    <property type="match status" value="1"/>
</dbReference>
<feature type="region of interest" description="Disordered" evidence="2">
    <location>
        <begin position="428"/>
        <end position="465"/>
    </location>
</feature>
<feature type="repeat" description="ANK" evidence="1">
    <location>
        <begin position="540"/>
        <end position="574"/>
    </location>
</feature>
<feature type="compositionally biased region" description="Basic residues" evidence="2">
    <location>
        <begin position="448"/>
        <end position="462"/>
    </location>
</feature>
<reference evidence="3 4" key="1">
    <citation type="journal article" date="2021" name="Elife">
        <title>Chloroplast acquisition without the gene transfer in kleptoplastic sea slugs, Plakobranchus ocellatus.</title>
        <authorList>
            <person name="Maeda T."/>
            <person name="Takahashi S."/>
            <person name="Yoshida T."/>
            <person name="Shimamura S."/>
            <person name="Takaki Y."/>
            <person name="Nagai Y."/>
            <person name="Toyoda A."/>
            <person name="Suzuki Y."/>
            <person name="Arimoto A."/>
            <person name="Ishii H."/>
            <person name="Satoh N."/>
            <person name="Nishiyama T."/>
            <person name="Hasebe M."/>
            <person name="Maruyama T."/>
            <person name="Minagawa J."/>
            <person name="Obokata J."/>
            <person name="Shigenobu S."/>
        </authorList>
    </citation>
    <scope>NUCLEOTIDE SEQUENCE [LARGE SCALE GENOMIC DNA]</scope>
</reference>
<dbReference type="PANTHER" id="PTHR16058">
    <property type="entry name" value="DOUBLE ZINC RIBBON AND ANKYRIN REPEAT-CONTAINING PROTEIN 1"/>
    <property type="match status" value="1"/>
</dbReference>
<name>A0AAV4JA24_9GAST</name>
<comment type="caution">
    <text evidence="3">The sequence shown here is derived from an EMBL/GenBank/DDBJ whole genome shotgun (WGS) entry which is preliminary data.</text>
</comment>
<dbReference type="Proteomes" id="UP000762676">
    <property type="component" value="Unassembled WGS sequence"/>
</dbReference>
<dbReference type="InterPro" id="IPR026876">
    <property type="entry name" value="Fn3_assoc_repeat"/>
</dbReference>
<dbReference type="Pfam" id="PF13287">
    <property type="entry name" value="Fn3_assoc"/>
    <property type="match status" value="1"/>
</dbReference>
<dbReference type="PROSITE" id="PS50297">
    <property type="entry name" value="ANK_REP_REGION"/>
    <property type="match status" value="2"/>
</dbReference>
<keyword evidence="1" id="KW-0040">ANK repeat</keyword>
<dbReference type="InterPro" id="IPR052481">
    <property type="entry name" value="DZAN1"/>
</dbReference>